<evidence type="ECO:0000313" key="3">
    <source>
        <dbReference type="Proteomes" id="UP000663852"/>
    </source>
</evidence>
<proteinExistence type="predicted"/>
<evidence type="ECO:0000256" key="1">
    <source>
        <dbReference type="ARBA" id="ARBA00022737"/>
    </source>
</evidence>
<dbReference type="InterPro" id="IPR011042">
    <property type="entry name" value="6-blade_b-propeller_TolB-like"/>
</dbReference>
<dbReference type="PANTHER" id="PTHR24104:SF25">
    <property type="entry name" value="PROTEIN LIN-41"/>
    <property type="match status" value="1"/>
</dbReference>
<dbReference type="Gene3D" id="2.120.10.30">
    <property type="entry name" value="TolB, C-terminal domain"/>
    <property type="match status" value="2"/>
</dbReference>
<dbReference type="InterPro" id="IPR001258">
    <property type="entry name" value="NHL_repeat"/>
</dbReference>
<dbReference type="Pfam" id="PF01436">
    <property type="entry name" value="NHL"/>
    <property type="match status" value="1"/>
</dbReference>
<dbReference type="PANTHER" id="PTHR24104">
    <property type="entry name" value="E3 UBIQUITIN-PROTEIN LIGASE NHLRC1-RELATED"/>
    <property type="match status" value="1"/>
</dbReference>
<dbReference type="Proteomes" id="UP000663852">
    <property type="component" value="Unassembled WGS sequence"/>
</dbReference>
<dbReference type="CDD" id="cd05819">
    <property type="entry name" value="NHL"/>
    <property type="match status" value="1"/>
</dbReference>
<sequence length="331" mass="37503">MLCRRISKDPILILPLRGALVGITDRWSPVGVTVAGGNGNGSGLDQLDRPKGLYVDDDLTIYVVDTSNSRVMEWKYNAISGSIVGGVNGQGRDDDQLFSPTDVIVDKRTDSLIICDSWNNRIVRWSRQNSTRREIIKLYWGCHGLTMDDDGSLYFSTGRHGTVMRQRIGEPYPTVIPSDYYQTYLDIDRMDYYRTYLDIDRWRSYFTYIFVSHVHSVYVSEILKNQVKEPFTVRAGNGDGRGPSLSYMNRPAGVVVDQFHTVYVAESFGNRITRWPLSAAEGSIVVGESGKGNRSDQLNEPEGLSFDRYGNLYVVDSLNSRVQRFDRIRSC</sequence>
<keyword evidence="1" id="KW-0677">Repeat</keyword>
<evidence type="ECO:0000313" key="2">
    <source>
        <dbReference type="EMBL" id="CAF1456624.1"/>
    </source>
</evidence>
<accession>A0A815Q1E8</accession>
<comment type="caution">
    <text evidence="2">The sequence shown here is derived from an EMBL/GenBank/DDBJ whole genome shotgun (WGS) entry which is preliminary data.</text>
</comment>
<dbReference type="EMBL" id="CAJNOJ010000461">
    <property type="protein sequence ID" value="CAF1456624.1"/>
    <property type="molecule type" value="Genomic_DNA"/>
</dbReference>
<dbReference type="AlphaFoldDB" id="A0A815Q1E8"/>
<dbReference type="InterPro" id="IPR050952">
    <property type="entry name" value="TRIM-NHL_E3_ligases"/>
</dbReference>
<gene>
    <name evidence="2" type="ORF">EDS130_LOCUS39872</name>
</gene>
<dbReference type="SUPFAM" id="SSF63829">
    <property type="entry name" value="Calcium-dependent phosphotriesterase"/>
    <property type="match status" value="1"/>
</dbReference>
<dbReference type="GO" id="GO:0008270">
    <property type="term" value="F:zinc ion binding"/>
    <property type="evidence" value="ECO:0007669"/>
    <property type="project" value="UniProtKB-KW"/>
</dbReference>
<reference evidence="2" key="1">
    <citation type="submission" date="2021-02" db="EMBL/GenBank/DDBJ databases">
        <authorList>
            <person name="Nowell W R."/>
        </authorList>
    </citation>
    <scope>NUCLEOTIDE SEQUENCE</scope>
</reference>
<name>A0A815Q1E8_ADIRI</name>
<protein>
    <submittedName>
        <fullName evidence="2">Uncharacterized protein</fullName>
    </submittedName>
</protein>
<organism evidence="2 3">
    <name type="scientific">Adineta ricciae</name>
    <name type="common">Rotifer</name>
    <dbReference type="NCBI Taxonomy" id="249248"/>
    <lineage>
        <taxon>Eukaryota</taxon>
        <taxon>Metazoa</taxon>
        <taxon>Spiralia</taxon>
        <taxon>Gnathifera</taxon>
        <taxon>Rotifera</taxon>
        <taxon>Eurotatoria</taxon>
        <taxon>Bdelloidea</taxon>
        <taxon>Adinetida</taxon>
        <taxon>Adinetidae</taxon>
        <taxon>Adineta</taxon>
    </lineage>
</organism>
<dbReference type="OrthoDB" id="342730at2759"/>